<evidence type="ECO:0000256" key="10">
    <source>
        <dbReference type="ARBA" id="ARBA00023209"/>
    </source>
</evidence>
<dbReference type="PANTHER" id="PTHR14269:SF11">
    <property type="entry name" value="CDP-DIACYLGLYCEROL--GLYCEROL-3-PHOSPHATE 3-PHOSPHATIDYLTRANSFERASE"/>
    <property type="match status" value="1"/>
</dbReference>
<dbReference type="PANTHER" id="PTHR14269">
    <property type="entry name" value="CDP-DIACYLGLYCEROL--GLYCEROL-3-PHOSPHATE 3-PHOSPHATIDYLTRANSFERASE-RELATED"/>
    <property type="match status" value="1"/>
</dbReference>
<evidence type="ECO:0000256" key="14">
    <source>
        <dbReference type="SAM" id="Phobius"/>
    </source>
</evidence>
<name>A0A0K8J3P3_9FIRM</name>
<dbReference type="InterPro" id="IPR043130">
    <property type="entry name" value="CDP-OH_PTrfase_TM_dom"/>
</dbReference>
<accession>A0A0K8J3P3</accession>
<dbReference type="InterPro" id="IPR000462">
    <property type="entry name" value="CDP-OH_P_trans"/>
</dbReference>
<comment type="subcellular location">
    <subcellularLocation>
        <location evidence="2">Membrane</location>
        <topology evidence="2">Multi-pass membrane protein</topology>
    </subcellularLocation>
</comment>
<sequence length="204" mass="23444">MKILTRFTKKDLWSIPNILCYIRFLLIPVFVMQYIRAQQPREYFQAAAVVLASGLTDFLDGFIARTFNMVTEFGKLIDPLADKATQAALIFVLVVKIKWMFLLLILFVAMQLFMLIAGLAMLKKDRRLDGSKWFGKVSTTVFYAVMLVLVALPNLDQTIVNILMIICGAFLALSFALYAREYFRMYREVKREESNNVGMVNTHS</sequence>
<feature type="transmembrane region" description="Helical" evidence="14">
    <location>
        <begin position="12"/>
        <end position="31"/>
    </location>
</feature>
<evidence type="ECO:0000256" key="9">
    <source>
        <dbReference type="ARBA" id="ARBA00023136"/>
    </source>
</evidence>
<keyword evidence="8" id="KW-0443">Lipid metabolism</keyword>
<dbReference type="UniPathway" id="UPA00084">
    <property type="reaction ID" value="UER00503"/>
</dbReference>
<evidence type="ECO:0000256" key="2">
    <source>
        <dbReference type="ARBA" id="ARBA00004141"/>
    </source>
</evidence>
<feature type="transmembrane region" description="Helical" evidence="14">
    <location>
        <begin position="99"/>
        <end position="121"/>
    </location>
</feature>
<dbReference type="RefSeq" id="WP_058257629.1">
    <property type="nucleotide sequence ID" value="NZ_DUPS01000061.1"/>
</dbReference>
<evidence type="ECO:0000256" key="1">
    <source>
        <dbReference type="ARBA" id="ARBA00003973"/>
    </source>
</evidence>
<dbReference type="InterPro" id="IPR048254">
    <property type="entry name" value="CDP_ALCOHOL_P_TRANSF_CS"/>
</dbReference>
<dbReference type="GO" id="GO:0008444">
    <property type="term" value="F:CDP-diacylglycerol-glycerol-3-phosphate 3-phosphatidyltransferase activity"/>
    <property type="evidence" value="ECO:0007669"/>
    <property type="project" value="InterPro"/>
</dbReference>
<dbReference type="GO" id="GO:0016020">
    <property type="term" value="C:membrane"/>
    <property type="evidence" value="ECO:0007669"/>
    <property type="project" value="UniProtKB-SubCell"/>
</dbReference>
<gene>
    <name evidence="15" type="ORF">SD1D_0698</name>
</gene>
<dbReference type="EMBL" id="LN879430">
    <property type="protein sequence ID" value="CUH92246.1"/>
    <property type="molecule type" value="Genomic_DNA"/>
</dbReference>
<feature type="transmembrane region" description="Helical" evidence="14">
    <location>
        <begin position="158"/>
        <end position="178"/>
    </location>
</feature>
<dbReference type="Proteomes" id="UP000196053">
    <property type="component" value="Chromosome I"/>
</dbReference>
<evidence type="ECO:0000256" key="8">
    <source>
        <dbReference type="ARBA" id="ARBA00023098"/>
    </source>
</evidence>
<dbReference type="Gene3D" id="1.20.120.1760">
    <property type="match status" value="1"/>
</dbReference>
<feature type="transmembrane region" description="Helical" evidence="14">
    <location>
        <begin position="133"/>
        <end position="152"/>
    </location>
</feature>
<keyword evidence="11" id="KW-1208">Phospholipid metabolism</keyword>
<evidence type="ECO:0000256" key="6">
    <source>
        <dbReference type="ARBA" id="ARBA00022692"/>
    </source>
</evidence>
<dbReference type="AlphaFoldDB" id="A0A0K8J3P3"/>
<evidence type="ECO:0000256" key="11">
    <source>
        <dbReference type="ARBA" id="ARBA00023264"/>
    </source>
</evidence>
<evidence type="ECO:0000313" key="15">
    <source>
        <dbReference type="EMBL" id="CUH92246.1"/>
    </source>
</evidence>
<dbReference type="PROSITE" id="PS00379">
    <property type="entry name" value="CDP_ALCOHOL_P_TRANSF"/>
    <property type="match status" value="1"/>
</dbReference>
<reference evidence="16" key="1">
    <citation type="submission" date="2015-09" db="EMBL/GenBank/DDBJ databases">
        <authorList>
            <person name="Wibberg D."/>
        </authorList>
    </citation>
    <scope>NUCLEOTIDE SEQUENCE [LARGE SCALE GENOMIC DNA]</scope>
    <source>
        <strain evidence="16">SD1D</strain>
    </source>
</reference>
<organism evidence="15 16">
    <name type="scientific">Herbinix luporum</name>
    <dbReference type="NCBI Taxonomy" id="1679721"/>
    <lineage>
        <taxon>Bacteria</taxon>
        <taxon>Bacillati</taxon>
        <taxon>Bacillota</taxon>
        <taxon>Clostridia</taxon>
        <taxon>Lachnospirales</taxon>
        <taxon>Lachnospiraceae</taxon>
        <taxon>Herbinix</taxon>
    </lineage>
</organism>
<dbReference type="Pfam" id="PF01066">
    <property type="entry name" value="CDP-OH_P_transf"/>
    <property type="match status" value="1"/>
</dbReference>
<proteinExistence type="inferred from homology"/>
<comment type="function">
    <text evidence="1">This protein catalyzes the committed step to the synthesis of the acidic phospholipids.</text>
</comment>
<keyword evidence="5 13" id="KW-0808">Transferase</keyword>
<dbReference type="KEGG" id="hsd:SD1D_0698"/>
<keyword evidence="9 14" id="KW-0472">Membrane</keyword>
<dbReference type="InterPro" id="IPR050324">
    <property type="entry name" value="CDP-alcohol_PTase-I"/>
</dbReference>
<evidence type="ECO:0000256" key="7">
    <source>
        <dbReference type="ARBA" id="ARBA00022989"/>
    </source>
</evidence>
<comment type="similarity">
    <text evidence="3 13">Belongs to the CDP-alcohol phosphatidyltransferase class-I family.</text>
</comment>
<keyword evidence="16" id="KW-1185">Reference proteome</keyword>
<keyword evidence="6 14" id="KW-0812">Transmembrane</keyword>
<evidence type="ECO:0000256" key="3">
    <source>
        <dbReference type="ARBA" id="ARBA00010441"/>
    </source>
</evidence>
<keyword evidence="10" id="KW-0594">Phospholipid biosynthesis</keyword>
<dbReference type="OrthoDB" id="9796672at2"/>
<keyword evidence="7 14" id="KW-1133">Transmembrane helix</keyword>
<evidence type="ECO:0000256" key="13">
    <source>
        <dbReference type="RuleBase" id="RU003750"/>
    </source>
</evidence>
<dbReference type="GO" id="GO:0006655">
    <property type="term" value="P:phosphatidylglycerol biosynthetic process"/>
    <property type="evidence" value="ECO:0007669"/>
    <property type="project" value="UniProtKB-UniPathway"/>
</dbReference>
<evidence type="ECO:0000256" key="4">
    <source>
        <dbReference type="ARBA" id="ARBA00022516"/>
    </source>
</evidence>
<dbReference type="PIRSF" id="PIRSF000847">
    <property type="entry name" value="Phos_ph_gly_syn"/>
    <property type="match status" value="1"/>
</dbReference>
<keyword evidence="4" id="KW-0444">Lipid biosynthesis</keyword>
<evidence type="ECO:0000313" key="16">
    <source>
        <dbReference type="Proteomes" id="UP000196053"/>
    </source>
</evidence>
<dbReference type="InterPro" id="IPR004570">
    <property type="entry name" value="Phosphatidylglycerol_P_synth"/>
</dbReference>
<evidence type="ECO:0000256" key="12">
    <source>
        <dbReference type="ARBA" id="ARBA00033018"/>
    </source>
</evidence>
<protein>
    <recommendedName>
        <fullName evidence="12">Phosphatidylglycerophosphate synthase</fullName>
    </recommendedName>
</protein>
<evidence type="ECO:0000256" key="5">
    <source>
        <dbReference type="ARBA" id="ARBA00022679"/>
    </source>
</evidence>